<sequence>MSKTQFSKYFMILFISIMFCVSGKVTAQNYNIIPSAAFINVHGTSNVHDWDMKPTKVTGELGINGSKQINAITIKIEVKSLKSGNGIMDGKTYDAFDYKKNPYIVFQLTDVSQAKLSDNDTEITLTGNLSFAGATRKISIKAIGKITKSGDYQLKGSVPLKMTDYKMKPPTAMLGTMKTGDAITVKFDVTFKG</sequence>
<dbReference type="Pfam" id="PF04264">
    <property type="entry name" value="YceI"/>
    <property type="match status" value="1"/>
</dbReference>
<keyword evidence="1" id="KW-0732">Signal</keyword>
<feature type="signal peptide" evidence="1">
    <location>
        <begin position="1"/>
        <end position="27"/>
    </location>
</feature>
<organism evidence="3 4">
    <name type="scientific">Flavobacterium franklandianum</name>
    <dbReference type="NCBI Taxonomy" id="2594430"/>
    <lineage>
        <taxon>Bacteria</taxon>
        <taxon>Pseudomonadati</taxon>
        <taxon>Bacteroidota</taxon>
        <taxon>Flavobacteriia</taxon>
        <taxon>Flavobacteriales</taxon>
        <taxon>Flavobacteriaceae</taxon>
        <taxon>Flavobacterium</taxon>
    </lineage>
</organism>
<dbReference type="PANTHER" id="PTHR34406">
    <property type="entry name" value="PROTEIN YCEI"/>
    <property type="match status" value="1"/>
</dbReference>
<protein>
    <submittedName>
        <fullName evidence="3">YceI family protein</fullName>
    </submittedName>
</protein>
<evidence type="ECO:0000256" key="1">
    <source>
        <dbReference type="SAM" id="SignalP"/>
    </source>
</evidence>
<keyword evidence="4" id="KW-1185">Reference proteome</keyword>
<evidence type="ECO:0000259" key="2">
    <source>
        <dbReference type="SMART" id="SM00867"/>
    </source>
</evidence>
<dbReference type="RefSeq" id="WP_143390593.1">
    <property type="nucleotide sequence ID" value="NZ_VJZQ01000011.1"/>
</dbReference>
<comment type="caution">
    <text evidence="3">The sequence shown here is derived from an EMBL/GenBank/DDBJ whole genome shotgun (WGS) entry which is preliminary data.</text>
</comment>
<dbReference type="InterPro" id="IPR007372">
    <property type="entry name" value="Lipid/polyisoprenoid-bd_YceI"/>
</dbReference>
<feature type="domain" description="Lipid/polyisoprenoid-binding YceI-like" evidence="2">
    <location>
        <begin position="29"/>
        <end position="192"/>
    </location>
</feature>
<accession>A0A553CJU5</accession>
<dbReference type="AlphaFoldDB" id="A0A553CJU5"/>
<dbReference type="Gene3D" id="2.40.128.110">
    <property type="entry name" value="Lipid/polyisoprenoid-binding, YceI-like"/>
    <property type="match status" value="1"/>
</dbReference>
<dbReference type="SMART" id="SM00867">
    <property type="entry name" value="YceI"/>
    <property type="match status" value="1"/>
</dbReference>
<dbReference type="Proteomes" id="UP000318585">
    <property type="component" value="Unassembled WGS sequence"/>
</dbReference>
<proteinExistence type="predicted"/>
<gene>
    <name evidence="3" type="ORF">FNW17_10195</name>
</gene>
<feature type="chain" id="PRO_5021936345" evidence="1">
    <location>
        <begin position="28"/>
        <end position="193"/>
    </location>
</feature>
<evidence type="ECO:0000313" key="4">
    <source>
        <dbReference type="Proteomes" id="UP000318585"/>
    </source>
</evidence>
<evidence type="ECO:0000313" key="3">
    <source>
        <dbReference type="EMBL" id="TRX20740.1"/>
    </source>
</evidence>
<dbReference type="SUPFAM" id="SSF101874">
    <property type="entry name" value="YceI-like"/>
    <property type="match status" value="1"/>
</dbReference>
<dbReference type="PANTHER" id="PTHR34406:SF1">
    <property type="entry name" value="PROTEIN YCEI"/>
    <property type="match status" value="1"/>
</dbReference>
<dbReference type="EMBL" id="VJZR01000008">
    <property type="protein sequence ID" value="TRX20740.1"/>
    <property type="molecule type" value="Genomic_DNA"/>
</dbReference>
<name>A0A553CJU5_9FLAO</name>
<dbReference type="InterPro" id="IPR036761">
    <property type="entry name" value="TTHA0802/YceI-like_sf"/>
</dbReference>
<dbReference type="OrthoDB" id="9794147at2"/>
<reference evidence="3 4" key="1">
    <citation type="submission" date="2019-07" db="EMBL/GenBank/DDBJ databases">
        <title>Novel species of Flavobacterium.</title>
        <authorList>
            <person name="Liu Q."/>
            <person name="Xin Y.-H."/>
        </authorList>
    </citation>
    <scope>NUCLEOTIDE SEQUENCE [LARGE SCALE GENOMIC DNA]</scope>
    <source>
        <strain evidence="3 4">LB3P56</strain>
    </source>
</reference>